<keyword evidence="5" id="KW-1185">Reference proteome</keyword>
<dbReference type="Pfam" id="PF16344">
    <property type="entry name" value="FecR_C"/>
    <property type="match status" value="1"/>
</dbReference>
<feature type="domain" description="FecR protein" evidence="2">
    <location>
        <begin position="103"/>
        <end position="193"/>
    </location>
</feature>
<feature type="transmembrane region" description="Helical" evidence="1">
    <location>
        <begin position="79"/>
        <end position="97"/>
    </location>
</feature>
<dbReference type="Gene3D" id="2.60.120.1440">
    <property type="match status" value="1"/>
</dbReference>
<protein>
    <submittedName>
        <fullName evidence="4">FecR family protein</fullName>
    </submittedName>
</protein>
<dbReference type="Pfam" id="PF04773">
    <property type="entry name" value="FecR"/>
    <property type="match status" value="1"/>
</dbReference>
<keyword evidence="1" id="KW-0812">Transmembrane</keyword>
<dbReference type="PANTHER" id="PTHR30273">
    <property type="entry name" value="PERIPLASMIC SIGNAL SENSOR AND SIGMA FACTOR ACTIVATOR FECR-RELATED"/>
    <property type="match status" value="1"/>
</dbReference>
<dbReference type="InterPro" id="IPR032508">
    <property type="entry name" value="FecR_C"/>
</dbReference>
<evidence type="ECO:0000313" key="5">
    <source>
        <dbReference type="Proteomes" id="UP000184109"/>
    </source>
</evidence>
<evidence type="ECO:0000259" key="2">
    <source>
        <dbReference type="Pfam" id="PF04773"/>
    </source>
</evidence>
<dbReference type="Gene3D" id="3.55.50.30">
    <property type="match status" value="1"/>
</dbReference>
<dbReference type="STRING" id="1195760.SAMN05444281_0529"/>
<reference evidence="5" key="1">
    <citation type="submission" date="2016-11" db="EMBL/GenBank/DDBJ databases">
        <authorList>
            <person name="Varghese N."/>
            <person name="Submissions S."/>
        </authorList>
    </citation>
    <scope>NUCLEOTIDE SEQUENCE [LARGE SCALE GENOMIC DNA]</scope>
    <source>
        <strain evidence="5">DSM 100572</strain>
    </source>
</reference>
<dbReference type="Proteomes" id="UP000184109">
    <property type="component" value="Unassembled WGS sequence"/>
</dbReference>
<dbReference type="OrthoDB" id="1097347at2"/>
<keyword evidence="1" id="KW-0472">Membrane</keyword>
<name>A0A1M5SUI2_9FLAO</name>
<dbReference type="PANTHER" id="PTHR30273:SF2">
    <property type="entry name" value="PROTEIN FECR"/>
    <property type="match status" value="1"/>
</dbReference>
<feature type="domain" description="Protein FecR C-terminal" evidence="3">
    <location>
        <begin position="236"/>
        <end position="300"/>
    </location>
</feature>
<proteinExistence type="predicted"/>
<sequence length="302" mass="34576">MKQDYNIDDTFLARWLNNELTEEELSDFKKSEDYVLFKKIADKSTLFSVPEFNEEKSFQKIQQKLKNQKTKVRKLATNWVYGAAAAILILYGLSYFINNGTDVTCNTGEHLAYVLPDGSEVKLNGSSSLHFNKKQWEKGNRTLDLEGEGYFKVKKGSKFSVNTDQGTVTVLGTQFNVQTIDNYLAVECYEGKVSVKNTKHESILTHGKGVKFLENKKENYQIENSEPNWLANNYQYDAVPLSIVFKDLQNVYKVKIENKGVDLSQLYTGKLVKNNLEKALKVICKPMMIKYTIHKDVITISE</sequence>
<dbReference type="GO" id="GO:0016989">
    <property type="term" value="F:sigma factor antagonist activity"/>
    <property type="evidence" value="ECO:0007669"/>
    <property type="project" value="TreeGrafter"/>
</dbReference>
<evidence type="ECO:0000259" key="3">
    <source>
        <dbReference type="Pfam" id="PF16344"/>
    </source>
</evidence>
<dbReference type="InterPro" id="IPR012373">
    <property type="entry name" value="Ferrdict_sens_TM"/>
</dbReference>
<organism evidence="4 5">
    <name type="scientific">Wenyingzhuangia marina</name>
    <dbReference type="NCBI Taxonomy" id="1195760"/>
    <lineage>
        <taxon>Bacteria</taxon>
        <taxon>Pseudomonadati</taxon>
        <taxon>Bacteroidota</taxon>
        <taxon>Flavobacteriia</taxon>
        <taxon>Flavobacteriales</taxon>
        <taxon>Flavobacteriaceae</taxon>
        <taxon>Wenyingzhuangia</taxon>
    </lineage>
</organism>
<keyword evidence="1" id="KW-1133">Transmembrane helix</keyword>
<dbReference type="EMBL" id="FQXQ01000001">
    <property type="protein sequence ID" value="SHH42189.1"/>
    <property type="molecule type" value="Genomic_DNA"/>
</dbReference>
<gene>
    <name evidence="4" type="ORF">SAMN05444281_0529</name>
</gene>
<dbReference type="AlphaFoldDB" id="A0A1M5SUI2"/>
<dbReference type="RefSeq" id="WP_073118118.1">
    <property type="nucleotide sequence ID" value="NZ_BMEN01000001.1"/>
</dbReference>
<dbReference type="InterPro" id="IPR006860">
    <property type="entry name" value="FecR"/>
</dbReference>
<accession>A0A1M5SUI2</accession>
<evidence type="ECO:0000256" key="1">
    <source>
        <dbReference type="SAM" id="Phobius"/>
    </source>
</evidence>
<evidence type="ECO:0000313" key="4">
    <source>
        <dbReference type="EMBL" id="SHH42189.1"/>
    </source>
</evidence>